<dbReference type="STRING" id="1499687.BN1080_00932"/>
<evidence type="ECO:0000259" key="6">
    <source>
        <dbReference type="Pfam" id="PF13240"/>
    </source>
</evidence>
<dbReference type="Gene3D" id="2.40.10.120">
    <property type="match status" value="1"/>
</dbReference>
<keyword evidence="5" id="KW-1133">Transmembrane helix</keyword>
<dbReference type="SUPFAM" id="SSF50494">
    <property type="entry name" value="Trypsin-like serine proteases"/>
    <property type="match status" value="1"/>
</dbReference>
<feature type="transmembrane region" description="Helical" evidence="5">
    <location>
        <begin position="37"/>
        <end position="58"/>
    </location>
</feature>
<accession>A0A098EJN1</accession>
<evidence type="ECO:0000256" key="1">
    <source>
        <dbReference type="ARBA" id="ARBA00022670"/>
    </source>
</evidence>
<dbReference type="PANTHER" id="PTHR43343">
    <property type="entry name" value="PEPTIDASE S12"/>
    <property type="match status" value="1"/>
</dbReference>
<evidence type="ECO:0000256" key="4">
    <source>
        <dbReference type="SAM" id="MobiDB-lite"/>
    </source>
</evidence>
<evidence type="ECO:0000313" key="8">
    <source>
        <dbReference type="EMBL" id="CEG22012.1"/>
    </source>
</evidence>
<dbReference type="PRINTS" id="PR00834">
    <property type="entry name" value="PROTEASES2C"/>
</dbReference>
<dbReference type="RefSeq" id="WP_052650749.1">
    <property type="nucleotide sequence ID" value="NZ_CCXS01000001.1"/>
</dbReference>
<name>A0A098EJN1_9BACL</name>
<evidence type="ECO:0000313" key="9">
    <source>
        <dbReference type="Proteomes" id="UP000043699"/>
    </source>
</evidence>
<organism evidence="8 9">
    <name type="scientific">Planococcus massiliensis</name>
    <dbReference type="NCBI Taxonomy" id="1499687"/>
    <lineage>
        <taxon>Bacteria</taxon>
        <taxon>Bacillati</taxon>
        <taxon>Bacillota</taxon>
        <taxon>Bacilli</taxon>
        <taxon>Bacillales</taxon>
        <taxon>Caryophanaceae</taxon>
        <taxon>Planococcus</taxon>
    </lineage>
</organism>
<keyword evidence="5" id="KW-0812">Transmembrane</keyword>
<dbReference type="OrthoDB" id="189537at2"/>
<dbReference type="PANTHER" id="PTHR43343:SF3">
    <property type="entry name" value="PROTEASE DO-LIKE 8, CHLOROPLASTIC"/>
    <property type="match status" value="1"/>
</dbReference>
<dbReference type="EMBL" id="CCXS01000001">
    <property type="protein sequence ID" value="CEG22012.1"/>
    <property type="molecule type" value="Genomic_DNA"/>
</dbReference>
<dbReference type="Proteomes" id="UP000043699">
    <property type="component" value="Unassembled WGS sequence"/>
</dbReference>
<evidence type="ECO:0000256" key="5">
    <source>
        <dbReference type="SAM" id="Phobius"/>
    </source>
</evidence>
<keyword evidence="2" id="KW-0378">Hydrolase</keyword>
<dbReference type="InterPro" id="IPR051201">
    <property type="entry name" value="Chloro_Bact_Ser_Proteases"/>
</dbReference>
<sequence length="464" mass="51514">MYCSNCGQKNKEGARFCKNCGEPLEEMRSKRPKKKKGLYVGIAAAVLLAGGIGAAQLLDGDDDERQRTEQPAEETADVIEDEAPEPEEPKEEEPAESAGEVTKVETIQPPAEQQEPSEPKTREKTAIIKETQQKVYTIKTENGYGSGFSFTDSGTVVTNAHVVAGFTDVMVRNINGQEQPGKVIGISDKYDVALIKVNAYEGIAPLEIEMNPTDVGTEVIALGSPSGFENTASIGYLTGIDRDFEQDFLYEDIYQIDAQIAPGSSGGPLIDAKTGKVIGINSLLFMDGSEIGFSIPMHSMVDLVNSWVHSPMTESQVAALFPAYDDFENYEGEDYEYDYEHEGNLVFDEVFLSEFIGDFRYYYEIALNSQDFFYVEDMLLYDSPAYIGIRDYITEITGQGMEYTFTDLEITGVEINEDHALVHTYEAFDFLNASGEATKEERNKTYTVVMDDSGFYYISDVVNQ</sequence>
<dbReference type="Pfam" id="PF22819">
    <property type="entry name" value="TcaA_5th"/>
    <property type="match status" value="1"/>
</dbReference>
<keyword evidence="9" id="KW-1185">Reference proteome</keyword>
<evidence type="ECO:0000256" key="3">
    <source>
        <dbReference type="ARBA" id="ARBA00022825"/>
    </source>
</evidence>
<keyword evidence="3" id="KW-0720">Serine protease</keyword>
<reference evidence="8 9" key="1">
    <citation type="submission" date="2014-09" db="EMBL/GenBank/DDBJ databases">
        <authorList>
            <person name="Urmite Genomes Urmite Genomes"/>
        </authorList>
    </citation>
    <scope>NUCLEOTIDE SEQUENCE [LARGE SCALE GENOMIC DNA]</scope>
    <source>
        <strain evidence="8 9">ES2</strain>
    </source>
</reference>
<keyword evidence="5" id="KW-0472">Membrane</keyword>
<evidence type="ECO:0000256" key="2">
    <source>
        <dbReference type="ARBA" id="ARBA00022801"/>
    </source>
</evidence>
<dbReference type="InterPro" id="IPR026870">
    <property type="entry name" value="Zinc_ribbon_dom"/>
</dbReference>
<feature type="compositionally biased region" description="Acidic residues" evidence="4">
    <location>
        <begin position="71"/>
        <end position="95"/>
    </location>
</feature>
<dbReference type="Pfam" id="PF13240">
    <property type="entry name" value="Zn_Ribbon_1"/>
    <property type="match status" value="1"/>
</dbReference>
<dbReference type="InterPro" id="IPR001940">
    <property type="entry name" value="Peptidase_S1C"/>
</dbReference>
<feature type="domain" description="Zinc-ribbon" evidence="6">
    <location>
        <begin position="2"/>
        <end position="24"/>
    </location>
</feature>
<dbReference type="InterPro" id="IPR009003">
    <property type="entry name" value="Peptidase_S1_PA"/>
</dbReference>
<dbReference type="AlphaFoldDB" id="A0A098EJN1"/>
<keyword evidence="1 8" id="KW-0645">Protease</keyword>
<dbReference type="GO" id="GO:0006508">
    <property type="term" value="P:proteolysis"/>
    <property type="evidence" value="ECO:0007669"/>
    <property type="project" value="UniProtKB-KW"/>
</dbReference>
<proteinExistence type="predicted"/>
<protein>
    <submittedName>
        <fullName evidence="8">Putative serine protease HhoB</fullName>
    </submittedName>
</protein>
<gene>
    <name evidence="8" type="primary">hhoB</name>
    <name evidence="8" type="ORF">BN1080_00932</name>
</gene>
<dbReference type="Pfam" id="PF13365">
    <property type="entry name" value="Trypsin_2"/>
    <property type="match status" value="1"/>
</dbReference>
<dbReference type="InterPro" id="IPR054528">
    <property type="entry name" value="TcaA_5th"/>
</dbReference>
<dbReference type="GO" id="GO:0004252">
    <property type="term" value="F:serine-type endopeptidase activity"/>
    <property type="evidence" value="ECO:0007669"/>
    <property type="project" value="InterPro"/>
</dbReference>
<evidence type="ECO:0000259" key="7">
    <source>
        <dbReference type="Pfam" id="PF22819"/>
    </source>
</evidence>
<feature type="compositionally biased region" description="Basic and acidic residues" evidence="4">
    <location>
        <begin position="117"/>
        <end position="127"/>
    </location>
</feature>
<feature type="domain" description="TcaA protein NTF2-like" evidence="7">
    <location>
        <begin position="352"/>
        <end position="460"/>
    </location>
</feature>
<feature type="region of interest" description="Disordered" evidence="4">
    <location>
        <begin position="59"/>
        <end position="127"/>
    </location>
</feature>